<organism evidence="2 3">
    <name type="scientific">Tilletia horrida</name>
    <dbReference type="NCBI Taxonomy" id="155126"/>
    <lineage>
        <taxon>Eukaryota</taxon>
        <taxon>Fungi</taxon>
        <taxon>Dikarya</taxon>
        <taxon>Basidiomycota</taxon>
        <taxon>Ustilaginomycotina</taxon>
        <taxon>Exobasidiomycetes</taxon>
        <taxon>Tilletiales</taxon>
        <taxon>Tilletiaceae</taxon>
        <taxon>Tilletia</taxon>
    </lineage>
</organism>
<keyword evidence="3" id="KW-1185">Reference proteome</keyword>
<feature type="compositionally biased region" description="Low complexity" evidence="1">
    <location>
        <begin position="1"/>
        <end position="65"/>
    </location>
</feature>
<evidence type="ECO:0000313" key="3">
    <source>
        <dbReference type="Proteomes" id="UP001176517"/>
    </source>
</evidence>
<feature type="region of interest" description="Disordered" evidence="1">
    <location>
        <begin position="1"/>
        <end position="95"/>
    </location>
</feature>
<protein>
    <submittedName>
        <fullName evidence="2">Uncharacterized protein</fullName>
    </submittedName>
</protein>
<sequence length="606" mass="65953">MSGKAPAQPQAQPAKTPGQSQAQTPAQPQGQGQSKAPAPAPAPAVTKPAESQASSAVSSGSKAPAQSSIVPKGPRSVRSDASLASQASQSSVASSTPGYFLPGQFGIRDAQHAFYYIDTNHRGDMYHIRAAKAIFDLPILVYGSPAPKIQGRGGLQLAPASARPFNEVEAYLSGPKSTPFGRTSTSKLHFPSIDLAAPRGRFFEVYSGGSMIEPPAKDFIKFDTLPKFIDESGSTDVILNAVKTAKKQDEHDKSGDKTLQALLTKMNDGMTSIPNEVKNDIDNWLKSLLAKYFEFDGPSGKQVLKNVALVMFRDSGIQLGKDAYINETKNSTRKDLAKGVYPENDTDENTCRQLKDFIEGARWKDGTAGKVVLCGNAPGTIPNIPSLFFYFKDFEIGNPNGKLFNADTIKPIVERYGISKRDLDARFWQLAHQEKYVRLVVGMRSGALDFCTFIGMPTVSIQLLNLRGAERMNELSPDLTALEEAARSTPSAEATAALKAEKDKRDALLDSKGRNAFQRLNINYLNPRHKATRAMKSTHRDYQGQTFQNSPFWDGAFDLTSLPADLQLKPEQKREWHGTPPEGFKGTDAALVRGAIQAFMASDLFA</sequence>
<proteinExistence type="predicted"/>
<comment type="caution">
    <text evidence="2">The sequence shown here is derived from an EMBL/GenBank/DDBJ whole genome shotgun (WGS) entry which is preliminary data.</text>
</comment>
<dbReference type="Proteomes" id="UP001176517">
    <property type="component" value="Unassembled WGS sequence"/>
</dbReference>
<gene>
    <name evidence="2" type="ORF">OC846_004162</name>
</gene>
<name>A0AAN6GR76_9BASI</name>
<accession>A0AAN6GR76</accession>
<dbReference type="EMBL" id="JAPDMZ010000118">
    <property type="protein sequence ID" value="KAK0549208.1"/>
    <property type="molecule type" value="Genomic_DNA"/>
</dbReference>
<feature type="compositionally biased region" description="Low complexity" evidence="1">
    <location>
        <begin position="79"/>
        <end position="95"/>
    </location>
</feature>
<dbReference type="AlphaFoldDB" id="A0AAN6GR76"/>
<evidence type="ECO:0000313" key="2">
    <source>
        <dbReference type="EMBL" id="KAK0549208.1"/>
    </source>
</evidence>
<evidence type="ECO:0000256" key="1">
    <source>
        <dbReference type="SAM" id="MobiDB-lite"/>
    </source>
</evidence>
<reference evidence="2" key="1">
    <citation type="journal article" date="2023" name="PhytoFront">
        <title>Draft Genome Resources of Seven Strains of Tilletia horrida, Causal Agent of Kernel Smut of Rice.</title>
        <authorList>
            <person name="Khanal S."/>
            <person name="Antony Babu S."/>
            <person name="Zhou X.G."/>
        </authorList>
    </citation>
    <scope>NUCLEOTIDE SEQUENCE</scope>
    <source>
        <strain evidence="2">TX6</strain>
    </source>
</reference>